<feature type="domain" description="SnoaL-like" evidence="1">
    <location>
        <begin position="16"/>
        <end position="107"/>
    </location>
</feature>
<gene>
    <name evidence="2" type="ORF">ACEZDE_05550</name>
</gene>
<dbReference type="RefSeq" id="WP_380532995.1">
    <property type="nucleotide sequence ID" value="NZ_JBHFAB010000003.1"/>
</dbReference>
<keyword evidence="3" id="KW-1185">Reference proteome</keyword>
<evidence type="ECO:0000313" key="3">
    <source>
        <dbReference type="Proteomes" id="UP001592531"/>
    </source>
</evidence>
<dbReference type="InterPro" id="IPR037401">
    <property type="entry name" value="SnoaL-like"/>
</dbReference>
<protein>
    <submittedName>
        <fullName evidence="2">Nuclear transport factor 2 family protein</fullName>
    </submittedName>
</protein>
<dbReference type="Proteomes" id="UP001592531">
    <property type="component" value="Unassembled WGS sequence"/>
</dbReference>
<name>A0ABV6VQW2_9ACTN</name>
<organism evidence="2 3">
    <name type="scientific">Streptacidiphilus cavernicola</name>
    <dbReference type="NCBI Taxonomy" id="3342716"/>
    <lineage>
        <taxon>Bacteria</taxon>
        <taxon>Bacillati</taxon>
        <taxon>Actinomycetota</taxon>
        <taxon>Actinomycetes</taxon>
        <taxon>Kitasatosporales</taxon>
        <taxon>Streptomycetaceae</taxon>
        <taxon>Streptacidiphilus</taxon>
    </lineage>
</organism>
<proteinExistence type="predicted"/>
<evidence type="ECO:0000259" key="1">
    <source>
        <dbReference type="Pfam" id="PF12680"/>
    </source>
</evidence>
<dbReference type="SUPFAM" id="SSF54427">
    <property type="entry name" value="NTF2-like"/>
    <property type="match status" value="1"/>
</dbReference>
<evidence type="ECO:0000313" key="2">
    <source>
        <dbReference type="EMBL" id="MFC1416103.1"/>
    </source>
</evidence>
<dbReference type="EMBL" id="JBHFAB010000003">
    <property type="protein sequence ID" value="MFC1416103.1"/>
    <property type="molecule type" value="Genomic_DNA"/>
</dbReference>
<dbReference type="Pfam" id="PF12680">
    <property type="entry name" value="SnoaL_2"/>
    <property type="match status" value="1"/>
</dbReference>
<accession>A0ABV6VQW2</accession>
<sequence length="116" mass="12767">MPHTDRNKGLHPVLVRQLAAIESRDLDGLMENYLPDAALLRFEGAWVGTAALRELFTGYLTLEPVLIDLTEYVEADDTVFYRAAVGLGGAVADTFGTLVVREGRIWRQTVAFVDGS</sequence>
<dbReference type="Gene3D" id="3.10.450.50">
    <property type="match status" value="1"/>
</dbReference>
<dbReference type="InterPro" id="IPR032710">
    <property type="entry name" value="NTF2-like_dom_sf"/>
</dbReference>
<comment type="caution">
    <text evidence="2">The sequence shown here is derived from an EMBL/GenBank/DDBJ whole genome shotgun (WGS) entry which is preliminary data.</text>
</comment>
<reference evidence="2 3" key="1">
    <citation type="submission" date="2024-09" db="EMBL/GenBank/DDBJ databases">
        <authorList>
            <person name="Lee S.D."/>
        </authorList>
    </citation>
    <scope>NUCLEOTIDE SEQUENCE [LARGE SCALE GENOMIC DNA]</scope>
    <source>
        <strain evidence="2 3">N8-3</strain>
    </source>
</reference>